<dbReference type="Proteomes" id="UP000231581">
    <property type="component" value="Unassembled WGS sequence"/>
</dbReference>
<dbReference type="EMBL" id="PCSZ01000059">
    <property type="protein sequence ID" value="PIP60500.1"/>
    <property type="molecule type" value="Genomic_DNA"/>
</dbReference>
<accession>A0A2H0BTW6</accession>
<sequence>MSDGVQRAKYPRFQVPFLRAKGPRVQGLLADEQEPVVGVPLVVEPVVVEDAPVGIAVQHRDVTVVTVHRGRTVLSVSKAIRITTA</sequence>
<name>A0A2H0BTW6_9BACT</name>
<gene>
    <name evidence="1" type="ORF">COX00_02910</name>
</gene>
<proteinExistence type="predicted"/>
<dbReference type="AlphaFoldDB" id="A0A2H0BTW6"/>
<protein>
    <submittedName>
        <fullName evidence="1">Uncharacterized protein</fullName>
    </submittedName>
</protein>
<organism evidence="1 2">
    <name type="scientific">Candidatus Uhrbacteria bacterium CG22_combo_CG10-13_8_21_14_all_47_17</name>
    <dbReference type="NCBI Taxonomy" id="1975041"/>
    <lineage>
        <taxon>Bacteria</taxon>
        <taxon>Candidatus Uhriibacteriota</taxon>
    </lineage>
</organism>
<reference evidence="1 2" key="1">
    <citation type="submission" date="2017-09" db="EMBL/GenBank/DDBJ databases">
        <title>Depth-based differentiation of microbial function through sediment-hosted aquifers and enrichment of novel symbionts in the deep terrestrial subsurface.</title>
        <authorList>
            <person name="Probst A.J."/>
            <person name="Ladd B."/>
            <person name="Jarett J.K."/>
            <person name="Geller-Mcgrath D.E."/>
            <person name="Sieber C.M."/>
            <person name="Emerson J.B."/>
            <person name="Anantharaman K."/>
            <person name="Thomas B.C."/>
            <person name="Malmstrom R."/>
            <person name="Stieglmeier M."/>
            <person name="Klingl A."/>
            <person name="Woyke T."/>
            <person name="Ryan C.M."/>
            <person name="Banfield J.F."/>
        </authorList>
    </citation>
    <scope>NUCLEOTIDE SEQUENCE [LARGE SCALE GENOMIC DNA]</scope>
    <source>
        <strain evidence="1">CG22_combo_CG10-13_8_21_14_all_47_17</strain>
    </source>
</reference>
<evidence type="ECO:0000313" key="1">
    <source>
        <dbReference type="EMBL" id="PIP60500.1"/>
    </source>
</evidence>
<evidence type="ECO:0000313" key="2">
    <source>
        <dbReference type="Proteomes" id="UP000231581"/>
    </source>
</evidence>
<comment type="caution">
    <text evidence="1">The sequence shown here is derived from an EMBL/GenBank/DDBJ whole genome shotgun (WGS) entry which is preliminary data.</text>
</comment>